<keyword evidence="11" id="KW-0943">RNA-mediated gene silencing</keyword>
<evidence type="ECO:0000256" key="14">
    <source>
        <dbReference type="PROSITE-ProRule" id="PRU00023"/>
    </source>
</evidence>
<evidence type="ECO:0000256" key="8">
    <source>
        <dbReference type="ARBA" id="ARBA00022782"/>
    </source>
</evidence>
<proteinExistence type="predicted"/>
<evidence type="ECO:0000256" key="15">
    <source>
        <dbReference type="SAM" id="Coils"/>
    </source>
</evidence>
<feature type="repeat" description="ANK" evidence="14">
    <location>
        <begin position="192"/>
        <end position="224"/>
    </location>
</feature>
<evidence type="ECO:0000313" key="20">
    <source>
        <dbReference type="Proteomes" id="UP001159428"/>
    </source>
</evidence>
<dbReference type="InterPro" id="IPR013761">
    <property type="entry name" value="SAM/pointed_sf"/>
</dbReference>
<organism evidence="19 20">
    <name type="scientific">Pocillopora meandrina</name>
    <dbReference type="NCBI Taxonomy" id="46732"/>
    <lineage>
        <taxon>Eukaryota</taxon>
        <taxon>Metazoa</taxon>
        <taxon>Cnidaria</taxon>
        <taxon>Anthozoa</taxon>
        <taxon>Hexacorallia</taxon>
        <taxon>Scleractinia</taxon>
        <taxon>Astrocoeniina</taxon>
        <taxon>Pocilloporidae</taxon>
        <taxon>Pocillopora</taxon>
    </lineage>
</organism>
<feature type="region of interest" description="Disordered" evidence="16">
    <location>
        <begin position="98"/>
        <end position="126"/>
    </location>
</feature>
<dbReference type="CDD" id="cd09521">
    <property type="entry name" value="SAM_ASZ1"/>
    <property type="match status" value="1"/>
</dbReference>
<feature type="region of interest" description="Disordered" evidence="16">
    <location>
        <begin position="354"/>
        <end position="375"/>
    </location>
</feature>
<dbReference type="GO" id="GO:0030154">
    <property type="term" value="P:cell differentiation"/>
    <property type="evidence" value="ECO:0007669"/>
    <property type="project" value="UniProtKB-KW"/>
</dbReference>
<keyword evidence="17" id="KW-0812">Transmembrane</keyword>
<keyword evidence="15" id="KW-0175">Coiled coil</keyword>
<evidence type="ECO:0000256" key="10">
    <source>
        <dbReference type="ARBA" id="ARBA00023043"/>
    </source>
</evidence>
<dbReference type="AlphaFoldDB" id="A0AAU9WTL4"/>
<evidence type="ECO:0000259" key="18">
    <source>
        <dbReference type="PROSITE" id="PS50105"/>
    </source>
</evidence>
<dbReference type="SMART" id="SM00248">
    <property type="entry name" value="ANK"/>
    <property type="match status" value="4"/>
</dbReference>
<accession>A0AAU9WTL4</accession>
<dbReference type="PROSITE" id="PS50297">
    <property type="entry name" value="ANK_REP_REGION"/>
    <property type="match status" value="3"/>
</dbReference>
<comment type="subcellular location">
    <subcellularLocation>
        <location evidence="1">Cytoplasm</location>
    </subcellularLocation>
</comment>
<keyword evidence="9" id="KW-0744">Spermatogenesis</keyword>
<evidence type="ECO:0000256" key="11">
    <source>
        <dbReference type="ARBA" id="ARBA00023158"/>
    </source>
</evidence>
<keyword evidence="20" id="KW-1185">Reference proteome</keyword>
<keyword evidence="6" id="KW-0597">Phosphoprotein</keyword>
<reference evidence="19 20" key="1">
    <citation type="submission" date="2022-05" db="EMBL/GenBank/DDBJ databases">
        <authorList>
            <consortium name="Genoscope - CEA"/>
            <person name="William W."/>
        </authorList>
    </citation>
    <scope>NUCLEOTIDE SEQUENCE [LARGE SCALE GENOMIC DNA]</scope>
</reference>
<keyword evidence="17" id="KW-1133">Transmembrane helix</keyword>
<evidence type="ECO:0000256" key="12">
    <source>
        <dbReference type="ARBA" id="ARBA00023254"/>
    </source>
</evidence>
<dbReference type="EMBL" id="CALNXJ010000021">
    <property type="protein sequence ID" value="CAH3125616.1"/>
    <property type="molecule type" value="Genomic_DNA"/>
</dbReference>
<gene>
    <name evidence="19" type="ORF">PMEA_00012187</name>
</gene>
<evidence type="ECO:0000256" key="4">
    <source>
        <dbReference type="ARBA" id="ARBA00022473"/>
    </source>
</evidence>
<dbReference type="SMART" id="SM00454">
    <property type="entry name" value="SAM"/>
    <property type="match status" value="1"/>
</dbReference>
<dbReference type="InterPro" id="IPR036770">
    <property type="entry name" value="Ankyrin_rpt-contain_sf"/>
</dbReference>
<evidence type="ECO:0000256" key="7">
    <source>
        <dbReference type="ARBA" id="ARBA00022737"/>
    </source>
</evidence>
<keyword evidence="8" id="KW-0221">Differentiation</keyword>
<comment type="subunit">
    <text evidence="2">Interacts with DDX4, PIWIL1, RANBP9 and TDRD1.</text>
</comment>
<sequence length="589" mass="65230">MYLPAGAEDSDSDDDGFYMGTVHNTNSNFGVTNGDINRKDHTQNNFPMIPAGEEFDNEDGDELDFNTVQARSMKTTPAKINKTSITNNDSQQNEISLNSMSDRSGVGRGRGHLLQRGRGRGGFSRPCLSAIRKGKSSRRSNFSSNNLKEAEAKKAAALLAVEDLRVAVVRGNTAAVQKYLDNGIDVDVQLKSGWTPLMLAASLALPDMVELLANKGANVNFQKEMYTVLMAVCAVPRNKPEDQVLTCVELLVERNARVNVYDKFRMSPLMYAAREGRVTVCEVLLDHDAEINKQDMRGWTSLSWAANRGHGRVVRILLEHGADPKIYSNDGQVPSDLAYSSEHHRVADMLSLAASGKQPPSEVAPQPVASSKVHVSEDSSSSMRYNDLEMFLCGLELTHLLPVFQEHKMTFEEFLNLTEKELDQMGITQVGVRTKILDSIRDVHKKEWDVTSLQSKEKHILSASEVTVILANVSRHLAFVRSSVSYVQKHLNTIKEPLEFVQDVTEAEGMEMYSKEAVDTVESLNEELNTVKTRISKIKCKVFNTSPDLINDEKPQGTQSSLRSGSLLVAGVAIVALGAFLFHKAWHMT</sequence>
<protein>
    <recommendedName>
        <fullName evidence="3">Ankyrin repeat, SAM and basic leucine zipper domain-containing protein 1</fullName>
    </recommendedName>
    <alternativeName>
        <fullName evidence="13">Germ cell-specific ankyrin, SAM and basic leucine zipper domain-containing protein</fullName>
    </alternativeName>
</protein>
<dbReference type="PROSITE" id="PS50105">
    <property type="entry name" value="SAM_DOMAIN"/>
    <property type="match status" value="1"/>
</dbReference>
<dbReference type="PROSITE" id="PS50088">
    <property type="entry name" value="ANK_REPEAT"/>
    <property type="match status" value="3"/>
</dbReference>
<dbReference type="Proteomes" id="UP001159428">
    <property type="component" value="Unassembled WGS sequence"/>
</dbReference>
<dbReference type="InterPro" id="IPR001660">
    <property type="entry name" value="SAM"/>
</dbReference>
<evidence type="ECO:0000256" key="5">
    <source>
        <dbReference type="ARBA" id="ARBA00022490"/>
    </source>
</evidence>
<dbReference type="SUPFAM" id="SSF48403">
    <property type="entry name" value="Ankyrin repeat"/>
    <property type="match status" value="1"/>
</dbReference>
<dbReference type="GO" id="GO:0051321">
    <property type="term" value="P:meiotic cell cycle"/>
    <property type="evidence" value="ECO:0007669"/>
    <property type="project" value="UniProtKB-KW"/>
</dbReference>
<comment type="caution">
    <text evidence="19">The sequence shown here is derived from an EMBL/GenBank/DDBJ whole genome shotgun (WGS) entry which is preliminary data.</text>
</comment>
<dbReference type="FunFam" id="1.10.150.50:FF:000089">
    <property type="entry name" value="Ankyrin repeat, SAM and basic leucine zipper domain-containing 1"/>
    <property type="match status" value="1"/>
</dbReference>
<evidence type="ECO:0000256" key="13">
    <source>
        <dbReference type="ARBA" id="ARBA00030354"/>
    </source>
</evidence>
<dbReference type="Pfam" id="PF12796">
    <property type="entry name" value="Ank_2"/>
    <property type="match status" value="2"/>
</dbReference>
<dbReference type="InterPro" id="IPR042650">
    <property type="entry name" value="Asz1_SAM"/>
</dbReference>
<dbReference type="InterPro" id="IPR002110">
    <property type="entry name" value="Ankyrin_rpt"/>
</dbReference>
<keyword evidence="10 14" id="KW-0040">ANK repeat</keyword>
<feature type="repeat" description="ANK" evidence="14">
    <location>
        <begin position="264"/>
        <end position="296"/>
    </location>
</feature>
<feature type="transmembrane region" description="Helical" evidence="17">
    <location>
        <begin position="564"/>
        <end position="582"/>
    </location>
</feature>
<dbReference type="Gene3D" id="1.10.150.50">
    <property type="entry name" value="Transcription Factor, Ets-1"/>
    <property type="match status" value="1"/>
</dbReference>
<keyword evidence="5" id="KW-0963">Cytoplasm</keyword>
<evidence type="ECO:0000256" key="2">
    <source>
        <dbReference type="ARBA" id="ARBA00011479"/>
    </source>
</evidence>
<feature type="coiled-coil region" evidence="15">
    <location>
        <begin position="514"/>
        <end position="541"/>
    </location>
</feature>
<dbReference type="GO" id="GO:0071546">
    <property type="term" value="C:pi-body"/>
    <property type="evidence" value="ECO:0007669"/>
    <property type="project" value="TreeGrafter"/>
</dbReference>
<dbReference type="PANTHER" id="PTHR24157:SF3">
    <property type="entry name" value="ANKYRIN REPEAT, SAM AND BASIC LEUCINE ZIPPER DOMAIN-CONTAINING PROTEIN 1"/>
    <property type="match status" value="1"/>
</dbReference>
<feature type="repeat" description="ANK" evidence="14">
    <location>
        <begin position="297"/>
        <end position="329"/>
    </location>
</feature>
<dbReference type="SUPFAM" id="SSF47769">
    <property type="entry name" value="SAM/Pointed domain"/>
    <property type="match status" value="1"/>
</dbReference>
<name>A0AAU9WTL4_9CNID</name>
<dbReference type="GO" id="GO:0007283">
    <property type="term" value="P:spermatogenesis"/>
    <property type="evidence" value="ECO:0007669"/>
    <property type="project" value="UniProtKB-KW"/>
</dbReference>
<feature type="compositionally biased region" description="Basic residues" evidence="16">
    <location>
        <begin position="109"/>
        <end position="119"/>
    </location>
</feature>
<evidence type="ECO:0000256" key="9">
    <source>
        <dbReference type="ARBA" id="ARBA00022871"/>
    </source>
</evidence>
<dbReference type="Pfam" id="PF00536">
    <property type="entry name" value="SAM_1"/>
    <property type="match status" value="1"/>
</dbReference>
<keyword evidence="17" id="KW-0472">Membrane</keyword>
<dbReference type="GO" id="GO:0031047">
    <property type="term" value="P:regulatory ncRNA-mediated gene silencing"/>
    <property type="evidence" value="ECO:0007669"/>
    <property type="project" value="UniProtKB-KW"/>
</dbReference>
<evidence type="ECO:0000256" key="3">
    <source>
        <dbReference type="ARBA" id="ARBA00020117"/>
    </source>
</evidence>
<evidence type="ECO:0000256" key="17">
    <source>
        <dbReference type="SAM" id="Phobius"/>
    </source>
</evidence>
<keyword evidence="12" id="KW-0469">Meiosis</keyword>
<evidence type="ECO:0000313" key="19">
    <source>
        <dbReference type="EMBL" id="CAH3125616.1"/>
    </source>
</evidence>
<feature type="domain" description="SAM" evidence="18">
    <location>
        <begin position="383"/>
        <end position="446"/>
    </location>
</feature>
<evidence type="ECO:0000256" key="6">
    <source>
        <dbReference type="ARBA" id="ARBA00022553"/>
    </source>
</evidence>
<dbReference type="PANTHER" id="PTHR24157">
    <property type="entry name" value="ANKYRIN REPEAT, SAM AND BASIC LEUCINE ZIPPER DOMAIN-CONTAINING PROTEIN 1"/>
    <property type="match status" value="1"/>
</dbReference>
<dbReference type="Gene3D" id="1.25.40.20">
    <property type="entry name" value="Ankyrin repeat-containing domain"/>
    <property type="match status" value="1"/>
</dbReference>
<evidence type="ECO:0000256" key="16">
    <source>
        <dbReference type="SAM" id="MobiDB-lite"/>
    </source>
</evidence>
<keyword evidence="4" id="KW-0217">Developmental protein</keyword>
<evidence type="ECO:0000256" key="1">
    <source>
        <dbReference type="ARBA" id="ARBA00004496"/>
    </source>
</evidence>
<keyword evidence="7" id="KW-0677">Repeat</keyword>